<dbReference type="Gene3D" id="3.30.420.10">
    <property type="entry name" value="Ribonuclease H-like superfamily/Ribonuclease H"/>
    <property type="match status" value="1"/>
</dbReference>
<feature type="region of interest" description="Disordered" evidence="2">
    <location>
        <begin position="2370"/>
        <end position="2414"/>
    </location>
</feature>
<dbReference type="InterPro" id="IPR001584">
    <property type="entry name" value="Integrase_cat-core"/>
</dbReference>
<feature type="compositionally biased region" description="Basic residues" evidence="2">
    <location>
        <begin position="3253"/>
        <end position="3263"/>
    </location>
</feature>
<feature type="transmembrane region" description="Helical" evidence="3">
    <location>
        <begin position="2033"/>
        <end position="2054"/>
    </location>
</feature>
<feature type="compositionally biased region" description="Low complexity" evidence="2">
    <location>
        <begin position="2077"/>
        <end position="2091"/>
    </location>
</feature>
<evidence type="ECO:0000313" key="6">
    <source>
        <dbReference type="Proteomes" id="UP000230233"/>
    </source>
</evidence>
<dbReference type="SUPFAM" id="SSF53098">
    <property type="entry name" value="Ribonuclease H-like"/>
    <property type="match status" value="1"/>
</dbReference>
<dbReference type="InterPro" id="IPR036397">
    <property type="entry name" value="RNaseH_sf"/>
</dbReference>
<feature type="region of interest" description="Disordered" evidence="2">
    <location>
        <begin position="3135"/>
        <end position="3156"/>
    </location>
</feature>
<dbReference type="InterPro" id="IPR040676">
    <property type="entry name" value="DUF5641"/>
</dbReference>
<organism evidence="5 6">
    <name type="scientific">Caenorhabditis nigoni</name>
    <dbReference type="NCBI Taxonomy" id="1611254"/>
    <lineage>
        <taxon>Eukaryota</taxon>
        <taxon>Metazoa</taxon>
        <taxon>Ecdysozoa</taxon>
        <taxon>Nematoda</taxon>
        <taxon>Chromadorea</taxon>
        <taxon>Rhabditida</taxon>
        <taxon>Rhabditina</taxon>
        <taxon>Rhabditomorpha</taxon>
        <taxon>Rhabditoidea</taxon>
        <taxon>Rhabditidae</taxon>
        <taxon>Peloderinae</taxon>
        <taxon>Caenorhabditis</taxon>
    </lineage>
</organism>
<feature type="compositionally biased region" description="Basic and acidic residues" evidence="2">
    <location>
        <begin position="2993"/>
        <end position="3015"/>
    </location>
</feature>
<accession>A0A2G5VB07</accession>
<dbReference type="Proteomes" id="UP000230233">
    <property type="component" value="Chromosome II"/>
</dbReference>
<dbReference type="InterPro" id="IPR043502">
    <property type="entry name" value="DNA/RNA_pol_sf"/>
</dbReference>
<evidence type="ECO:0000256" key="1">
    <source>
        <dbReference type="SAM" id="Coils"/>
    </source>
</evidence>
<protein>
    <recommendedName>
        <fullName evidence="4">Integrase catalytic domain-containing protein</fullName>
    </recommendedName>
</protein>
<dbReference type="Pfam" id="PF05380">
    <property type="entry name" value="Peptidase_A17"/>
    <property type="match status" value="1"/>
</dbReference>
<dbReference type="InterPro" id="IPR000477">
    <property type="entry name" value="RT_dom"/>
</dbReference>
<dbReference type="SUPFAM" id="SSF56672">
    <property type="entry name" value="DNA/RNA polymerases"/>
    <property type="match status" value="1"/>
</dbReference>
<name>A0A2G5VB07_9PELO</name>
<evidence type="ECO:0000256" key="2">
    <source>
        <dbReference type="SAM" id="MobiDB-lite"/>
    </source>
</evidence>
<feature type="compositionally biased region" description="Low complexity" evidence="2">
    <location>
        <begin position="2098"/>
        <end position="2126"/>
    </location>
</feature>
<dbReference type="InterPro" id="IPR012337">
    <property type="entry name" value="RNaseH-like_sf"/>
</dbReference>
<dbReference type="Pfam" id="PF00078">
    <property type="entry name" value="RVT_1"/>
    <property type="match status" value="1"/>
</dbReference>
<feature type="compositionally biased region" description="Basic and acidic residues" evidence="2">
    <location>
        <begin position="3135"/>
        <end position="3149"/>
    </location>
</feature>
<dbReference type="OrthoDB" id="5875526at2759"/>
<dbReference type="InterPro" id="IPR001878">
    <property type="entry name" value="Znf_CCHC"/>
</dbReference>
<keyword evidence="1" id="KW-0175">Coiled coil</keyword>
<feature type="region of interest" description="Disordered" evidence="2">
    <location>
        <begin position="2889"/>
        <end position="3015"/>
    </location>
</feature>
<feature type="compositionally biased region" description="Basic and acidic residues" evidence="2">
    <location>
        <begin position="2391"/>
        <end position="2414"/>
    </location>
</feature>
<feature type="compositionally biased region" description="Basic and acidic residues" evidence="2">
    <location>
        <begin position="2889"/>
        <end position="2981"/>
    </location>
</feature>
<dbReference type="Pfam" id="PF03564">
    <property type="entry name" value="DUF1759"/>
    <property type="match status" value="1"/>
</dbReference>
<feature type="region of interest" description="Disordered" evidence="2">
    <location>
        <begin position="2075"/>
        <end position="2205"/>
    </location>
</feature>
<dbReference type="InterPro" id="IPR005312">
    <property type="entry name" value="DUF1759"/>
</dbReference>
<dbReference type="InterPro" id="IPR009878">
    <property type="entry name" value="Phlebovirus_G2_fusion"/>
</dbReference>
<sequence>MEENEEEAMSERSVRELGAVGRTRTEAELVVIGRNMMTLKIGELMDKATTTETEVGKLKDPAATVVNQERADAFANIAEDCYVYHRALILKWEELQETMIESIESLNKIPAHTVVGRKAASLIDKWEADLVKAEEKLQKVIDKIQKKFDKAVDDCDELGFRPEHTELYRMENAVEAEAKFLEAKQKLEKQGTDFVKKKIGSALISNKQVIIEDFDGEPENWDAFYETFRPIVEENTELLDVVKFALLKKACKGKAGDMIRMYSSADYFNEAMDRLRKVYDDKDNRFRMLWDRLENVRTAKETVSSMRRTINDVAAIVSALKKVSEIETPAVKVLVKRKFPRKILEELSRNKGDATTEDILHTIEETVKREELIENEMMKTRETNVTLYTPNQRDRSREYKRDDSRGRREWSRDKYRSREGRPYERKDRYYNDQRREYGSRDRNFNRSRERNERSRDRNFDNRRPRDELNKYRKSPHPGRRNAECLFCQRDNHASKDCNRVTGLDERKEVFWKEKLCFNCGRRNHAIGNCSSEGCYTCNKKHHSSICPKKNYNGKRTSRSEDRSRDNSRNRQSSGDRSRQSSGDRSRRSSGDRSRQSSGDRSRNSSWNRRDNSRDRKDDYSRDRRSESRDRYRSNNRSYGGKSYRRVNMARTGETNLMIAPARVQGPISREKDWPTVETLVILDSGAEQNYVEEGLAEYIGAEVVEKNKDLTVVTVGGEETNIRSDKVRLEILTQDGKIKIEALTIPRITNEFDPIQVESRERAFIRKHNIKYQRPEGTQAGLLLGVDAFMKIMGNMEKTKLPTGRSIIYTKLGNIICGSRNERENGEIENIFVAREDDNKETIGPELTLEEHFSLQNIGIVENPVDPKIEEIKQMFYDTVIIDEEKRVSVTFPFKKDMILKLADNYKMALARLRAMHRNSRNTEAWNKLIKNFEDMIGRKILEDTGTNAVDEENRPVYYIPYQLVYNENSNTTKVRTVFDASSAVKGEISLNQAVHQGPSLVPELLGILLRIRTHRYILVGDIEKAFHMVGLQEIHRDSTRFLYLKDPLGDITEENLRVMRFTRIPFGVNASPYLLAMAIEFGIGNSEASPKLKEVVKRMCYVDNLFGTSNSEEELIELYRESKVVFNNTGMNIREFSLNSPLESSIDKKDRIEEGQSTKLLGYLFDGKSDTMSVKKTKLSPSKKVTKREVVKVVSSTYDPLQIFAPVYLDGKKLIREVSGKNLKWNEEVQRETVGKLQAYIGKIDACEFSFIRFLGIPEKQECTLAIFSDASKDVYGACAYVNWQEQREIKTVLVMAKQRLAPSGHTVTIPRLELVGIVLSARIAKYLVNELDIEITTIGIYSDSTIALSQIKSFKKDSVFIENRRNEILGTLEELRYDEVMKRFREVFLAHVETKDNTADLITRGIESVEELLKTNWFGGPDCINGKSTSASEKFYIQKLEGNTNIVLLGTTKQQKRKVEDIGILPDEHRLHFDRSCRMVSYVLRFIIRSSKEVTTISKGYLTPEEVKAIESAKDKESVNTTEMKCAEDFLIREHQEMYGIKEAGKLNQHRNKTTGIVEQHFRAATMKPKPIINPKSILGSSIIDKIHKESYHCGVNTTIGMIRTKYAGSKWRAAVKNRLKTCVKCRKFNNHPFPVAATGNLPDRRITLEIAFQHAGVDYAGPFMVIPTGSRSFTKVKAWIAVITCMTSRLVHLEIVYSLTTDEFLMALARFMARRGVPETITSDNATTFKAAAEVATNVYKIEKVLANKRIKWYFNTAAAPWEGGVWEKMVGLVKKALKHAISDQALSHKDFETIVVECEGIVNHRPLTYIDEEEGEALRPIDLITPKIVSPLYNEKTLEGEYPEFTYRFREVQKHVKRFWEVFTRDYQNQNRIFESVQFKNKAHSNKVSPIVGEIVLIKSDQKPRNQWKLARITKLCPGKDGVVRTVELRTDTKRLKKRRIEQLIPLEIRPNSEVEQVFEENVETKQRKRVRFADEEKKTKEQPAIVERMKTRSQTRREKELGSRNFLSNVETKRQTPVYKPTSLYKQAGIMAIMVLMFMMMITGVTGALKLEKLVSGSYNSTGEKLRIEWETTTTTTTPSTTTTSPNRERINPTELRTTPRTSTTNRIPSTTERPTTTTTKTKVEAERKPATTTGKPKVMATKPTTTTTRSPQQKEDKLKEKPPRTTPRTEEKKRETDATIKREANPEQEPVNNKQDETVKKKPWAVHNSESYITCTESGVQLIDKEIVMGKTYDVCTGTYCINEIETRSQTDITFPAKEVVNKHKITWKKPLGDQFVLIDKVCPPTNYCAKIDCTFCFQYLLNTHCAPGTLLALVTMLLIIPLKICISWYQRKKIRALVTALWLRSKRITMGIWNMGQNVVQKRTRRGRNRDNQRGSDQENPEEIEMREIRRERQTEPRSREDRQRIERLPVAGTRGRGLALTAIALILCNTVGADVCDLTIPITHTEKICNDTKCQIVTTEDIFFNPTQTTVCLQLVSEENVISKLKIKAEYVYRRCQKSDIRYTRNTTVKVDSAKRCYGMGECIGRKCLDIGPQSKLSEFKEANKYEGRTYCTDSCGTFFCECLFPMEACLFYRTYAAPNTEDVFEKFKCEEWGHQLVVTTTITTNGYERSEEHVLAEGEVETMQLTGGEVSVELTGIGDESGLAIMGKTFLQKDDKIAVASEAVEDLALECDEEQRCHYKETCICTAGGDEANCQCKEVDLYKILEHKDYMLPIITEKYQLAATRDRTPVLRMKHNQVHLKVYFNQKYDIALTKSEVDCEIMEYSEFEGCYHCNQGAKQTVKCKSKEPTHAKLSCNDTEFIDVLSCNNEGVVNEIHRKFDIAHPVDVCSVKCGKKRMEKGTVATLEELLKQLGDAGNRAIIYAPTINNYYCAGNCKGGKGEVKDDNNEETKEVTQEEPKEVTQEEPKKVTQEEPKKVAQEETKEHIKEDIKNKAKEGIKEDIKDKTKEDTKEDTRKETAQEGQEENRREPSRAETTPEPESDMEERRGEERRMQEEWGHQELANRRQQDQGGIRCKLCNGLGHMGRSCFAFSCQERRRMIRNRNLCQICLNPRNHSEQDCRVNQTYKHHQICYECEEIHSKNLCFKVEKRMRFEEGIRRQQDEENWQKIQQRQQEKAVWYQEMRDQEMRKQEENQRKEQEKEEEPEVPYIVKHSQADSEGCHQPMPTSHKSTVRITSRSQHQSIQQATTQVSSHQLHFQVESSHQKSPPVEPQVTPQMRQVRSYQEPTGVEAHTFFGRRECRNQRRAPVKSRSG</sequence>
<keyword evidence="6" id="KW-1185">Reference proteome</keyword>
<dbReference type="GO" id="GO:0042575">
    <property type="term" value="C:DNA polymerase complex"/>
    <property type="evidence" value="ECO:0007669"/>
    <property type="project" value="UniProtKB-ARBA"/>
</dbReference>
<dbReference type="PROSITE" id="PS50994">
    <property type="entry name" value="INTEGRASE"/>
    <property type="match status" value="1"/>
</dbReference>
<dbReference type="Pfam" id="PF17921">
    <property type="entry name" value="Integrase_H2C2"/>
    <property type="match status" value="1"/>
</dbReference>
<dbReference type="PANTHER" id="PTHR47331">
    <property type="entry name" value="PHD-TYPE DOMAIN-CONTAINING PROTEIN"/>
    <property type="match status" value="1"/>
</dbReference>
<feature type="compositionally biased region" description="Basic and acidic residues" evidence="2">
    <location>
        <begin position="557"/>
        <end position="632"/>
    </location>
</feature>
<dbReference type="GO" id="GO:0003676">
    <property type="term" value="F:nucleic acid binding"/>
    <property type="evidence" value="ECO:0007669"/>
    <property type="project" value="InterPro"/>
</dbReference>
<feature type="coiled-coil region" evidence="1">
    <location>
        <begin position="123"/>
        <end position="190"/>
    </location>
</feature>
<evidence type="ECO:0000256" key="3">
    <source>
        <dbReference type="SAM" id="Phobius"/>
    </source>
</evidence>
<feature type="compositionally biased region" description="Basic and acidic residues" evidence="2">
    <location>
        <begin position="2158"/>
        <end position="2191"/>
    </location>
</feature>
<gene>
    <name evidence="5" type="primary">Cnig_chr_II.g7751</name>
    <name evidence="5" type="ORF">B9Z55_007751</name>
</gene>
<dbReference type="EMBL" id="PDUG01000002">
    <property type="protein sequence ID" value="PIC48975.1"/>
    <property type="molecule type" value="Genomic_DNA"/>
</dbReference>
<dbReference type="Pfam" id="PF07245">
    <property type="entry name" value="Phlebovirus_G2"/>
    <property type="match status" value="1"/>
</dbReference>
<dbReference type="SMART" id="SM00343">
    <property type="entry name" value="ZnF_C2HC"/>
    <property type="match status" value="5"/>
</dbReference>
<feature type="region of interest" description="Disordered" evidence="2">
    <location>
        <begin position="380"/>
        <end position="478"/>
    </location>
</feature>
<dbReference type="Pfam" id="PF18701">
    <property type="entry name" value="DUF5641"/>
    <property type="match status" value="1"/>
</dbReference>
<dbReference type="PANTHER" id="PTHR47331:SF5">
    <property type="entry name" value="RIBONUCLEASE H"/>
    <property type="match status" value="1"/>
</dbReference>
<feature type="compositionally biased region" description="Basic and acidic residues" evidence="2">
    <location>
        <begin position="392"/>
        <end position="470"/>
    </location>
</feature>
<dbReference type="GO" id="GO:0015074">
    <property type="term" value="P:DNA integration"/>
    <property type="evidence" value="ECO:0007669"/>
    <property type="project" value="InterPro"/>
</dbReference>
<dbReference type="GO" id="GO:0008270">
    <property type="term" value="F:zinc ion binding"/>
    <property type="evidence" value="ECO:0007669"/>
    <property type="project" value="InterPro"/>
</dbReference>
<evidence type="ECO:0000313" key="5">
    <source>
        <dbReference type="EMBL" id="PIC48975.1"/>
    </source>
</evidence>
<feature type="transmembrane region" description="Helical" evidence="3">
    <location>
        <begin position="2317"/>
        <end position="2336"/>
    </location>
</feature>
<dbReference type="InterPro" id="IPR008042">
    <property type="entry name" value="Retrotrans_Pao"/>
</dbReference>
<dbReference type="STRING" id="1611254.A0A2G5VB07"/>
<keyword evidence="3" id="KW-1133">Transmembrane helix</keyword>
<dbReference type="InterPro" id="IPR041588">
    <property type="entry name" value="Integrase_H2C2"/>
</dbReference>
<dbReference type="Gene3D" id="2.60.40.3770">
    <property type="match status" value="1"/>
</dbReference>
<feature type="domain" description="Integrase catalytic" evidence="4">
    <location>
        <begin position="1641"/>
        <end position="1832"/>
    </location>
</feature>
<reference evidence="6" key="1">
    <citation type="submission" date="2017-10" db="EMBL/GenBank/DDBJ databases">
        <title>Rapid genome shrinkage in a self-fertile nematode reveals novel sperm competition proteins.</title>
        <authorList>
            <person name="Yin D."/>
            <person name="Schwarz E.M."/>
            <person name="Thomas C.G."/>
            <person name="Felde R.L."/>
            <person name="Korf I.F."/>
            <person name="Cutter A.D."/>
            <person name="Schartner C.M."/>
            <person name="Ralston E.J."/>
            <person name="Meyer B.J."/>
            <person name="Haag E.S."/>
        </authorList>
    </citation>
    <scope>NUCLEOTIDE SEQUENCE [LARGE SCALE GENOMIC DNA]</scope>
    <source>
        <strain evidence="6">JU1422</strain>
    </source>
</reference>
<keyword evidence="3" id="KW-0472">Membrane</keyword>
<comment type="caution">
    <text evidence="5">The sequence shown here is derived from an EMBL/GenBank/DDBJ whole genome shotgun (WGS) entry which is preliminary data.</text>
</comment>
<feature type="region of interest" description="Disordered" evidence="2">
    <location>
        <begin position="541"/>
        <end position="644"/>
    </location>
</feature>
<keyword evidence="3" id="KW-0812">Transmembrane</keyword>
<feature type="region of interest" description="Disordered" evidence="2">
    <location>
        <begin position="3232"/>
        <end position="3263"/>
    </location>
</feature>
<proteinExistence type="predicted"/>
<evidence type="ECO:0000259" key="4">
    <source>
        <dbReference type="PROSITE" id="PS50994"/>
    </source>
</evidence>